<comment type="caution">
    <text evidence="1">The sequence shown here is derived from an EMBL/GenBank/DDBJ whole genome shotgun (WGS) entry which is preliminary data.</text>
</comment>
<gene>
    <name evidence="1" type="ORF">LCGC14_2994330</name>
</gene>
<accession>A0A0F8X2X9</accession>
<protein>
    <submittedName>
        <fullName evidence="1">Uncharacterized protein</fullName>
    </submittedName>
</protein>
<evidence type="ECO:0000313" key="1">
    <source>
        <dbReference type="EMBL" id="KKK63432.1"/>
    </source>
</evidence>
<dbReference type="EMBL" id="LAZR01061515">
    <property type="protein sequence ID" value="KKK63432.1"/>
    <property type="molecule type" value="Genomic_DNA"/>
</dbReference>
<name>A0A0F8X2X9_9ZZZZ</name>
<feature type="non-terminal residue" evidence="1">
    <location>
        <position position="1"/>
    </location>
</feature>
<reference evidence="1" key="1">
    <citation type="journal article" date="2015" name="Nature">
        <title>Complex archaea that bridge the gap between prokaryotes and eukaryotes.</title>
        <authorList>
            <person name="Spang A."/>
            <person name="Saw J.H."/>
            <person name="Jorgensen S.L."/>
            <person name="Zaremba-Niedzwiedzka K."/>
            <person name="Martijn J."/>
            <person name="Lind A.E."/>
            <person name="van Eijk R."/>
            <person name="Schleper C."/>
            <person name="Guy L."/>
            <person name="Ettema T.J."/>
        </authorList>
    </citation>
    <scope>NUCLEOTIDE SEQUENCE</scope>
</reference>
<sequence length="366" mass="39959">TWTDLTTYAKSLALKRGRKHVLGRVEAGEGVIVVDNASGNFWRGNTAGAWYPNVKPLTLVRVGHNYNDITRYLFWGVIESVEPDWEVPGEAGFGPKATLGLIDMFKAFARFDILDANPALTADSNVGQKVVDVASATRLYIGQSIRVYDDGSSEINEIANITLGVGIIRLTMVNNLANSYTVGNNGAVKKFPAVLSGTRINDVLRELRWPAALSDVDAGQVLVNAFSPPEAGTNSLEHMQSIRDVEDGLLFMRAADGFCVFQDGIARAVQPLSVSQLTFNDDDSDSKYVHPALMDDETFTYNEARISGPSIPNITIRDTVAAAAQGPRAWTMDSALYALESDALMRAWIHVQRFVTSILRVESLLC</sequence>
<dbReference type="AlphaFoldDB" id="A0A0F8X2X9"/>
<organism evidence="1">
    <name type="scientific">marine sediment metagenome</name>
    <dbReference type="NCBI Taxonomy" id="412755"/>
    <lineage>
        <taxon>unclassified sequences</taxon>
        <taxon>metagenomes</taxon>
        <taxon>ecological metagenomes</taxon>
    </lineage>
</organism>
<proteinExistence type="predicted"/>
<feature type="non-terminal residue" evidence="1">
    <location>
        <position position="366"/>
    </location>
</feature>